<name>A0AAN8X6W9_HALRR</name>
<organism evidence="1 2">
    <name type="scientific">Halocaridina rubra</name>
    <name type="common">Hawaiian red shrimp</name>
    <dbReference type="NCBI Taxonomy" id="373956"/>
    <lineage>
        <taxon>Eukaryota</taxon>
        <taxon>Metazoa</taxon>
        <taxon>Ecdysozoa</taxon>
        <taxon>Arthropoda</taxon>
        <taxon>Crustacea</taxon>
        <taxon>Multicrustacea</taxon>
        <taxon>Malacostraca</taxon>
        <taxon>Eumalacostraca</taxon>
        <taxon>Eucarida</taxon>
        <taxon>Decapoda</taxon>
        <taxon>Pleocyemata</taxon>
        <taxon>Caridea</taxon>
        <taxon>Atyoidea</taxon>
        <taxon>Atyidae</taxon>
        <taxon>Halocaridina</taxon>
    </lineage>
</organism>
<proteinExistence type="predicted"/>
<dbReference type="EMBL" id="JAXCGZ010007606">
    <property type="protein sequence ID" value="KAK7078991.1"/>
    <property type="molecule type" value="Genomic_DNA"/>
</dbReference>
<keyword evidence="2" id="KW-1185">Reference proteome</keyword>
<dbReference type="PROSITE" id="PS51257">
    <property type="entry name" value="PROKAR_LIPOPROTEIN"/>
    <property type="match status" value="1"/>
</dbReference>
<dbReference type="Proteomes" id="UP001381693">
    <property type="component" value="Unassembled WGS sequence"/>
</dbReference>
<gene>
    <name evidence="1" type="ORF">SK128_026267</name>
</gene>
<protein>
    <submittedName>
        <fullName evidence="1">Uncharacterized protein</fullName>
    </submittedName>
</protein>
<reference evidence="1 2" key="1">
    <citation type="submission" date="2023-11" db="EMBL/GenBank/DDBJ databases">
        <title>Halocaridina rubra genome assembly.</title>
        <authorList>
            <person name="Smith C."/>
        </authorList>
    </citation>
    <scope>NUCLEOTIDE SEQUENCE [LARGE SCALE GENOMIC DNA]</scope>
    <source>
        <strain evidence="1">EP-1</strain>
        <tissue evidence="1">Whole</tissue>
    </source>
</reference>
<comment type="caution">
    <text evidence="1">The sequence shown here is derived from an EMBL/GenBank/DDBJ whole genome shotgun (WGS) entry which is preliminary data.</text>
</comment>
<sequence length="69" mass="7839">MGCRPVVRPATMTFPAWVAACEGWLRYRDFNVNIWKSTEFKSIHSFAPKEIVSSRSCFLAGVTSLLNRT</sequence>
<evidence type="ECO:0000313" key="1">
    <source>
        <dbReference type="EMBL" id="KAK7078991.1"/>
    </source>
</evidence>
<dbReference type="AlphaFoldDB" id="A0AAN8X6W9"/>
<accession>A0AAN8X6W9</accession>
<evidence type="ECO:0000313" key="2">
    <source>
        <dbReference type="Proteomes" id="UP001381693"/>
    </source>
</evidence>